<feature type="compositionally biased region" description="Low complexity" evidence="1">
    <location>
        <begin position="103"/>
        <end position="148"/>
    </location>
</feature>
<feature type="compositionally biased region" description="Polar residues" evidence="1">
    <location>
        <begin position="51"/>
        <end position="61"/>
    </location>
</feature>
<dbReference type="AlphaFoldDB" id="A0AAW2Q1P8"/>
<dbReference type="InterPro" id="IPR008889">
    <property type="entry name" value="VQ"/>
</dbReference>
<accession>A0AAW2Q1P8</accession>
<feature type="compositionally biased region" description="Polar residues" evidence="1">
    <location>
        <begin position="25"/>
        <end position="35"/>
    </location>
</feature>
<feature type="compositionally biased region" description="Basic residues" evidence="1">
    <location>
        <begin position="157"/>
        <end position="166"/>
    </location>
</feature>
<gene>
    <name evidence="3" type="ORF">Sradi_3855400</name>
</gene>
<organism evidence="3">
    <name type="scientific">Sesamum radiatum</name>
    <name type="common">Black benniseed</name>
    <dbReference type="NCBI Taxonomy" id="300843"/>
    <lineage>
        <taxon>Eukaryota</taxon>
        <taxon>Viridiplantae</taxon>
        <taxon>Streptophyta</taxon>
        <taxon>Embryophyta</taxon>
        <taxon>Tracheophyta</taxon>
        <taxon>Spermatophyta</taxon>
        <taxon>Magnoliopsida</taxon>
        <taxon>eudicotyledons</taxon>
        <taxon>Gunneridae</taxon>
        <taxon>Pentapetalae</taxon>
        <taxon>asterids</taxon>
        <taxon>lamiids</taxon>
        <taxon>Lamiales</taxon>
        <taxon>Pedaliaceae</taxon>
        <taxon>Sesamum</taxon>
    </lineage>
</organism>
<feature type="compositionally biased region" description="Low complexity" evidence="1">
    <location>
        <begin position="1"/>
        <end position="15"/>
    </location>
</feature>
<reference evidence="3" key="2">
    <citation type="journal article" date="2024" name="Plant">
        <title>Genomic evolution and insights into agronomic trait innovations of Sesamum species.</title>
        <authorList>
            <person name="Miao H."/>
            <person name="Wang L."/>
            <person name="Qu L."/>
            <person name="Liu H."/>
            <person name="Sun Y."/>
            <person name="Le M."/>
            <person name="Wang Q."/>
            <person name="Wei S."/>
            <person name="Zheng Y."/>
            <person name="Lin W."/>
            <person name="Duan Y."/>
            <person name="Cao H."/>
            <person name="Xiong S."/>
            <person name="Wang X."/>
            <person name="Wei L."/>
            <person name="Li C."/>
            <person name="Ma Q."/>
            <person name="Ju M."/>
            <person name="Zhao R."/>
            <person name="Li G."/>
            <person name="Mu C."/>
            <person name="Tian Q."/>
            <person name="Mei H."/>
            <person name="Zhang T."/>
            <person name="Gao T."/>
            <person name="Zhang H."/>
        </authorList>
    </citation>
    <scope>NUCLEOTIDE SEQUENCE</scope>
    <source>
        <strain evidence="3">G02</strain>
    </source>
</reference>
<proteinExistence type="predicted"/>
<dbReference type="InterPro" id="IPR039609">
    <property type="entry name" value="VQ_15/22"/>
</dbReference>
<feature type="region of interest" description="Disordered" evidence="1">
    <location>
        <begin position="98"/>
        <end position="169"/>
    </location>
</feature>
<dbReference type="Pfam" id="PF05678">
    <property type="entry name" value="VQ"/>
    <property type="match status" value="1"/>
</dbReference>
<dbReference type="PANTHER" id="PTHR33179">
    <property type="entry name" value="VQ MOTIF-CONTAINING PROTEIN"/>
    <property type="match status" value="1"/>
</dbReference>
<name>A0AAW2Q1P8_SESRA</name>
<protein>
    <recommendedName>
        <fullName evidence="2">VQ domain-containing protein</fullName>
    </recommendedName>
</protein>
<evidence type="ECO:0000313" key="3">
    <source>
        <dbReference type="EMBL" id="KAL0361709.1"/>
    </source>
</evidence>
<evidence type="ECO:0000256" key="1">
    <source>
        <dbReference type="SAM" id="MobiDB-lite"/>
    </source>
</evidence>
<sequence>MDSGNSGSLQSSSGGDDQEFDSRGESSISSFLNPSSHDHFDSISAPHPSFLTPQIQIQNPSFFDPHPLSQNLDHPTHQYSNENDLIWSRSGLRSEPNFPSFGNLTVPSSSLPSSRTRTNNNQPTPSAAAVQQPPFPAAGPSSSSAVQAEGERSLIKNPKKRTRASRRAPTTVLTTDTTNFRQMVQEFTGIPAAPFSGSSPYSRRLDLFSAASALRAADTLGPLYPLRPSAHKVLSPFSSSPSPLNSTMIDAIAPATNIGSTSNNTNAAMSTTTNTAALGGSTPNISNSFALSGDHHHHLLINLQNQNIHSKPDQLPVNFGSLSGFLSRETPTASAAVRNNNHDDDNIRTWRSGETVRSNDGVEENLVGFDGNIDSSDSQRMSGYNLNLAEKGMENVVGGASASGAEGTVASWICPSD</sequence>
<feature type="domain" description="VQ" evidence="2">
    <location>
        <begin position="167"/>
        <end position="194"/>
    </location>
</feature>
<dbReference type="EMBL" id="JACGWJ010000016">
    <property type="protein sequence ID" value="KAL0361709.1"/>
    <property type="molecule type" value="Genomic_DNA"/>
</dbReference>
<reference evidence="3" key="1">
    <citation type="submission" date="2020-06" db="EMBL/GenBank/DDBJ databases">
        <authorList>
            <person name="Li T."/>
            <person name="Hu X."/>
            <person name="Zhang T."/>
            <person name="Song X."/>
            <person name="Zhang H."/>
            <person name="Dai N."/>
            <person name="Sheng W."/>
            <person name="Hou X."/>
            <person name="Wei L."/>
        </authorList>
    </citation>
    <scope>NUCLEOTIDE SEQUENCE</scope>
    <source>
        <strain evidence="3">G02</strain>
        <tissue evidence="3">Leaf</tissue>
    </source>
</reference>
<comment type="caution">
    <text evidence="3">The sequence shown here is derived from an EMBL/GenBank/DDBJ whole genome shotgun (WGS) entry which is preliminary data.</text>
</comment>
<dbReference type="PANTHER" id="PTHR33179:SF58">
    <property type="entry name" value="OS08G0409500 PROTEIN"/>
    <property type="match status" value="1"/>
</dbReference>
<feature type="compositionally biased region" description="Polar residues" evidence="1">
    <location>
        <begin position="68"/>
        <end position="79"/>
    </location>
</feature>
<evidence type="ECO:0000259" key="2">
    <source>
        <dbReference type="Pfam" id="PF05678"/>
    </source>
</evidence>
<feature type="region of interest" description="Disordered" evidence="1">
    <location>
        <begin position="1"/>
        <end position="79"/>
    </location>
</feature>